<dbReference type="InterPro" id="IPR055135">
    <property type="entry name" value="PRMT_dom"/>
</dbReference>
<dbReference type="PANTHER" id="PTHR11006">
    <property type="entry name" value="PROTEIN ARGININE N-METHYLTRANSFERASE"/>
    <property type="match status" value="1"/>
</dbReference>
<evidence type="ECO:0000256" key="2">
    <source>
        <dbReference type="ARBA" id="ARBA00022679"/>
    </source>
</evidence>
<keyword evidence="6" id="KW-1185">Reference proteome</keyword>
<dbReference type="InterPro" id="IPR029063">
    <property type="entry name" value="SAM-dependent_MTases_sf"/>
</dbReference>
<dbReference type="PANTHER" id="PTHR11006:SF73">
    <property type="entry name" value="PROTEIN ARGININE N-METHYLTRANSFERASE 6"/>
    <property type="match status" value="1"/>
</dbReference>
<dbReference type="Gene3D" id="2.70.160.11">
    <property type="entry name" value="Hnrnp arginine n-methyltransferase1"/>
    <property type="match status" value="1"/>
</dbReference>
<keyword evidence="2" id="KW-0808">Transferase</keyword>
<dbReference type="SUPFAM" id="SSF53335">
    <property type="entry name" value="S-adenosyl-L-methionine-dependent methyltransferases"/>
    <property type="match status" value="1"/>
</dbReference>
<organism evidence="5 6">
    <name type="scientific">Datura stramonium</name>
    <name type="common">Jimsonweed</name>
    <name type="synonym">Common thornapple</name>
    <dbReference type="NCBI Taxonomy" id="4076"/>
    <lineage>
        <taxon>Eukaryota</taxon>
        <taxon>Viridiplantae</taxon>
        <taxon>Streptophyta</taxon>
        <taxon>Embryophyta</taxon>
        <taxon>Tracheophyta</taxon>
        <taxon>Spermatophyta</taxon>
        <taxon>Magnoliopsida</taxon>
        <taxon>eudicotyledons</taxon>
        <taxon>Gunneridae</taxon>
        <taxon>Pentapetalae</taxon>
        <taxon>asterids</taxon>
        <taxon>lamiids</taxon>
        <taxon>Solanales</taxon>
        <taxon>Solanaceae</taxon>
        <taxon>Solanoideae</taxon>
        <taxon>Datureae</taxon>
        <taxon>Datura</taxon>
    </lineage>
</organism>
<dbReference type="InterPro" id="IPR025799">
    <property type="entry name" value="Arg_MeTrfase"/>
</dbReference>
<gene>
    <name evidence="5" type="primary">PRMT6_2</name>
    <name evidence="5" type="ORF">HAX54_025747</name>
</gene>
<dbReference type="EMBL" id="JACEIK010003127">
    <property type="protein sequence ID" value="MCD9640442.1"/>
    <property type="molecule type" value="Genomic_DNA"/>
</dbReference>
<feature type="domain" description="Protein arginine N-methyltransferase" evidence="4">
    <location>
        <begin position="110"/>
        <end position="170"/>
    </location>
</feature>
<sequence length="181" mass="20430">MVRQLNIVLELDPLPILSLSNVGLPCCVISQVKHVDCYTVTIQELESITTQFRLQSKKRAPFHGCAFWFNVEFGGPTICPSNNGMSPACFQTSNSYMTDGNQWKNHTNPKEALVLSTAPEDPPTHWQQTLIYFNNPVDVEQDQVIEGSVTLSQSKENARFMNIHLEYTLGGHLFVKESIMR</sequence>
<evidence type="ECO:0000256" key="3">
    <source>
        <dbReference type="ARBA" id="ARBA00022691"/>
    </source>
</evidence>
<evidence type="ECO:0000259" key="4">
    <source>
        <dbReference type="Pfam" id="PF22528"/>
    </source>
</evidence>
<name>A0ABS8V0B8_DATST</name>
<evidence type="ECO:0000256" key="1">
    <source>
        <dbReference type="ARBA" id="ARBA00022603"/>
    </source>
</evidence>
<protein>
    <recommendedName>
        <fullName evidence="4">Protein arginine N-methyltransferase domain-containing protein</fullName>
    </recommendedName>
</protein>
<evidence type="ECO:0000313" key="6">
    <source>
        <dbReference type="Proteomes" id="UP000823775"/>
    </source>
</evidence>
<accession>A0ABS8V0B8</accession>
<proteinExistence type="predicted"/>
<keyword evidence="1" id="KW-0489">Methyltransferase</keyword>
<keyword evidence="3" id="KW-0949">S-adenosyl-L-methionine</keyword>
<comment type="caution">
    <text evidence="5">The sequence shown here is derived from an EMBL/GenBank/DDBJ whole genome shotgun (WGS) entry which is preliminary data.</text>
</comment>
<reference evidence="5 6" key="1">
    <citation type="journal article" date="2021" name="BMC Genomics">
        <title>Datura genome reveals duplications of psychoactive alkaloid biosynthetic genes and high mutation rate following tissue culture.</title>
        <authorList>
            <person name="Rajewski A."/>
            <person name="Carter-House D."/>
            <person name="Stajich J."/>
            <person name="Litt A."/>
        </authorList>
    </citation>
    <scope>NUCLEOTIDE SEQUENCE [LARGE SCALE GENOMIC DNA]</scope>
    <source>
        <strain evidence="5">AR-01</strain>
    </source>
</reference>
<evidence type="ECO:0000313" key="5">
    <source>
        <dbReference type="EMBL" id="MCD9640442.1"/>
    </source>
</evidence>
<dbReference type="Proteomes" id="UP000823775">
    <property type="component" value="Unassembled WGS sequence"/>
</dbReference>
<dbReference type="Pfam" id="PF22528">
    <property type="entry name" value="PRMT_C"/>
    <property type="match status" value="1"/>
</dbReference>